<dbReference type="InterPro" id="IPR050583">
    <property type="entry name" value="Mycobacterial_A85_antigen"/>
</dbReference>
<reference evidence="1 2" key="1">
    <citation type="submission" date="2019-03" db="EMBL/GenBank/DDBJ databases">
        <title>Subsurface microbial communities from deep shales in Ohio and West Virginia, USA.</title>
        <authorList>
            <person name="Wrighton K."/>
        </authorList>
    </citation>
    <scope>NUCLEOTIDE SEQUENCE [LARGE SCALE GENOMIC DNA]</scope>
    <source>
        <strain evidence="1 2">MSL 6dP</strain>
    </source>
</reference>
<gene>
    <name evidence="1" type="ORF">C7959_15210</name>
</gene>
<dbReference type="EMBL" id="SOEG01000052">
    <property type="protein sequence ID" value="TDX44504.1"/>
    <property type="molecule type" value="Genomic_DNA"/>
</dbReference>
<comment type="caution">
    <text evidence="1">The sequence shown here is derived from an EMBL/GenBank/DDBJ whole genome shotgun (WGS) entry which is preliminary data.</text>
</comment>
<dbReference type="InterPro" id="IPR029058">
    <property type="entry name" value="AB_hydrolase_fold"/>
</dbReference>
<dbReference type="RefSeq" id="WP_134119083.1">
    <property type="nucleotide sequence ID" value="NZ_SOEG01000052.1"/>
</dbReference>
<name>A0A4R8GMP5_9FIRM</name>
<dbReference type="InterPro" id="IPR000801">
    <property type="entry name" value="Esterase-like"/>
</dbReference>
<dbReference type="Gene3D" id="3.40.50.1820">
    <property type="entry name" value="alpha/beta hydrolase"/>
    <property type="match status" value="1"/>
</dbReference>
<keyword evidence="1" id="KW-0378">Hydrolase</keyword>
<dbReference type="GO" id="GO:0016747">
    <property type="term" value="F:acyltransferase activity, transferring groups other than amino-acyl groups"/>
    <property type="evidence" value="ECO:0007669"/>
    <property type="project" value="TreeGrafter"/>
</dbReference>
<accession>A0A4R8GMP5</accession>
<dbReference type="Proteomes" id="UP000295832">
    <property type="component" value="Unassembled WGS sequence"/>
</dbReference>
<dbReference type="PANTHER" id="PTHR48098:SF1">
    <property type="entry name" value="DIACYLGLYCEROL ACYLTRANSFERASE_MYCOLYLTRANSFERASE AG85A"/>
    <property type="match status" value="1"/>
</dbReference>
<dbReference type="Pfam" id="PF00756">
    <property type="entry name" value="Esterase"/>
    <property type="match status" value="1"/>
</dbReference>
<dbReference type="STRING" id="926561.GCA_000379025_01191"/>
<organism evidence="1 2">
    <name type="scientific">Orenia marismortui</name>
    <dbReference type="NCBI Taxonomy" id="46469"/>
    <lineage>
        <taxon>Bacteria</taxon>
        <taxon>Bacillati</taxon>
        <taxon>Bacillota</taxon>
        <taxon>Clostridia</taxon>
        <taxon>Halanaerobiales</taxon>
        <taxon>Halobacteroidaceae</taxon>
        <taxon>Orenia</taxon>
    </lineage>
</organism>
<sequence length="261" mass="30643">MILRGNIYSKTLEMETGITVVTSNKIIEEGKYKVAYLLHGLCGRNGDLADYTMLPVFANNYNIIFIMPEVARSFYTDMKYGLKYFSYITEELPIICKSIFNISSKREDTIIMGASMGGYGALKSALSKPEQYGYCCAFSSPCLYLKEALEMQRMYGHTEEFKQTYGEQMINDFHAIFGSELKWDSRYEIMELAKKINHKKTKPIIYATCGTKDYLREDNIRFREEMKMLDFDFIFEEWEGNHDWYFFNESIKRALKKTYLR</sequence>
<dbReference type="SUPFAM" id="SSF53474">
    <property type="entry name" value="alpha/beta-Hydrolases"/>
    <property type="match status" value="1"/>
</dbReference>
<dbReference type="PANTHER" id="PTHR48098">
    <property type="entry name" value="ENTEROCHELIN ESTERASE-RELATED"/>
    <property type="match status" value="1"/>
</dbReference>
<keyword evidence="2" id="KW-1185">Reference proteome</keyword>
<evidence type="ECO:0000313" key="2">
    <source>
        <dbReference type="Proteomes" id="UP000295832"/>
    </source>
</evidence>
<dbReference type="GO" id="GO:0016787">
    <property type="term" value="F:hydrolase activity"/>
    <property type="evidence" value="ECO:0007669"/>
    <property type="project" value="UniProtKB-KW"/>
</dbReference>
<protein>
    <submittedName>
        <fullName evidence="1">S-formylglutathione hydrolase FrmB</fullName>
    </submittedName>
</protein>
<evidence type="ECO:0000313" key="1">
    <source>
        <dbReference type="EMBL" id="TDX44504.1"/>
    </source>
</evidence>
<dbReference type="AlphaFoldDB" id="A0A4R8GMP5"/>
<proteinExistence type="predicted"/>